<name>A0ABV0WJN1_9TELE</name>
<evidence type="ECO:0000256" key="1">
    <source>
        <dbReference type="SAM" id="MobiDB-lite"/>
    </source>
</evidence>
<keyword evidence="3" id="KW-1185">Reference proteome</keyword>
<evidence type="ECO:0000313" key="3">
    <source>
        <dbReference type="Proteomes" id="UP001444071"/>
    </source>
</evidence>
<reference evidence="2 3" key="1">
    <citation type="submission" date="2021-06" db="EMBL/GenBank/DDBJ databases">
        <authorList>
            <person name="Palmer J.M."/>
        </authorList>
    </citation>
    <scope>NUCLEOTIDE SEQUENCE [LARGE SCALE GENOMIC DNA]</scope>
    <source>
        <strain evidence="2 3">XR_2019</strain>
        <tissue evidence="2">Muscle</tissue>
    </source>
</reference>
<proteinExistence type="predicted"/>
<feature type="non-terminal residue" evidence="2">
    <location>
        <position position="1"/>
    </location>
</feature>
<dbReference type="EMBL" id="JAHRIM010051549">
    <property type="protein sequence ID" value="MEQ2269319.1"/>
    <property type="molecule type" value="Genomic_DNA"/>
</dbReference>
<sequence length="75" mass="7995">QTERRQRVQGAAQSVRMWRGRAVEAGGTGQTLCQRSAEGGRARPPLHALSVMRNRKGTQTLAEDGTGSPGCGTMD</sequence>
<organism evidence="2 3">
    <name type="scientific">Xenotaenia resolanae</name>
    <dbReference type="NCBI Taxonomy" id="208358"/>
    <lineage>
        <taxon>Eukaryota</taxon>
        <taxon>Metazoa</taxon>
        <taxon>Chordata</taxon>
        <taxon>Craniata</taxon>
        <taxon>Vertebrata</taxon>
        <taxon>Euteleostomi</taxon>
        <taxon>Actinopterygii</taxon>
        <taxon>Neopterygii</taxon>
        <taxon>Teleostei</taxon>
        <taxon>Neoteleostei</taxon>
        <taxon>Acanthomorphata</taxon>
        <taxon>Ovalentaria</taxon>
        <taxon>Atherinomorphae</taxon>
        <taxon>Cyprinodontiformes</taxon>
        <taxon>Goodeidae</taxon>
        <taxon>Xenotaenia</taxon>
    </lineage>
</organism>
<evidence type="ECO:0000313" key="2">
    <source>
        <dbReference type="EMBL" id="MEQ2269319.1"/>
    </source>
</evidence>
<protein>
    <submittedName>
        <fullName evidence="2">Uncharacterized protein</fullName>
    </submittedName>
</protein>
<dbReference type="Proteomes" id="UP001444071">
    <property type="component" value="Unassembled WGS sequence"/>
</dbReference>
<gene>
    <name evidence="2" type="ORF">XENORESO_002960</name>
</gene>
<comment type="caution">
    <text evidence="2">The sequence shown here is derived from an EMBL/GenBank/DDBJ whole genome shotgun (WGS) entry which is preliminary data.</text>
</comment>
<accession>A0ABV0WJN1</accession>
<feature type="region of interest" description="Disordered" evidence="1">
    <location>
        <begin position="55"/>
        <end position="75"/>
    </location>
</feature>